<gene>
    <name evidence="3" type="ORF">PR017_06720</name>
</gene>
<keyword evidence="1" id="KW-0175">Coiled coil</keyword>
<protein>
    <recommendedName>
        <fullName evidence="5">DUF883 domain-containing protein</fullName>
    </recommendedName>
</protein>
<organism evidence="3 4">
    <name type="scientific">Rhizobium tumorigenes</name>
    <dbReference type="NCBI Taxonomy" id="2041385"/>
    <lineage>
        <taxon>Bacteria</taxon>
        <taxon>Pseudomonadati</taxon>
        <taxon>Pseudomonadota</taxon>
        <taxon>Alphaproteobacteria</taxon>
        <taxon>Hyphomicrobiales</taxon>
        <taxon>Rhizobiaceae</taxon>
        <taxon>Rhizobium/Agrobacterium group</taxon>
        <taxon>Rhizobium</taxon>
    </lineage>
</organism>
<feature type="transmembrane region" description="Helical" evidence="2">
    <location>
        <begin position="74"/>
        <end position="91"/>
    </location>
</feature>
<evidence type="ECO:0000313" key="4">
    <source>
        <dbReference type="Proteomes" id="UP000249499"/>
    </source>
</evidence>
<keyword evidence="4" id="KW-1185">Reference proteome</keyword>
<dbReference type="Proteomes" id="UP000249499">
    <property type="component" value="Chromosome"/>
</dbReference>
<dbReference type="AlphaFoldDB" id="A0AAF1KWG5"/>
<dbReference type="KEGG" id="rtu:PR017_06720"/>
<accession>A0AAF1KWG5</accession>
<dbReference type="RefSeq" id="WP_111215679.1">
    <property type="nucleotide sequence ID" value="NZ_CP117255.1"/>
</dbReference>
<keyword evidence="2" id="KW-0472">Membrane</keyword>
<evidence type="ECO:0000256" key="1">
    <source>
        <dbReference type="SAM" id="Coils"/>
    </source>
</evidence>
<evidence type="ECO:0000256" key="2">
    <source>
        <dbReference type="SAM" id="Phobius"/>
    </source>
</evidence>
<name>A0AAF1KWG5_9HYPH</name>
<keyword evidence="2" id="KW-1133">Transmembrane helix</keyword>
<keyword evidence="2" id="KW-0812">Transmembrane</keyword>
<evidence type="ECO:0000313" key="3">
    <source>
        <dbReference type="EMBL" id="WFR96804.1"/>
    </source>
</evidence>
<sequence length="93" mass="9711">MAELKTASIQSAAARVETEAAAQDLSAQIAALKEDLAKLSDSVVAISQGAKTVVTEEAALVTSRVRDKVREEPLFALAVTAGIAYVVGLLSRR</sequence>
<proteinExistence type="predicted"/>
<reference evidence="4" key="2">
    <citation type="journal article" date="2023" name="MicrobiologyOpen">
        <title>Genomics of the tumorigenes clade of the family Rhizobiaceae and description of Rhizobium rhododendri sp. nov.</title>
        <authorList>
            <person name="Kuzmanovic N."/>
            <person name="diCenzo G.C."/>
            <person name="Bunk B."/>
            <person name="Sproeer C."/>
            <person name="Fruehling A."/>
            <person name="Neumann-Schaal M."/>
            <person name="Overmann J."/>
            <person name="Smalla K."/>
        </authorList>
    </citation>
    <scope>NUCLEOTIDE SEQUENCE [LARGE SCALE GENOMIC DNA]</scope>
    <source>
        <strain evidence="4">1078</strain>
    </source>
</reference>
<evidence type="ECO:0008006" key="5">
    <source>
        <dbReference type="Google" id="ProtNLM"/>
    </source>
</evidence>
<dbReference type="EMBL" id="CP117255">
    <property type="protein sequence ID" value="WFR96804.1"/>
    <property type="molecule type" value="Genomic_DNA"/>
</dbReference>
<feature type="coiled-coil region" evidence="1">
    <location>
        <begin position="15"/>
        <end position="42"/>
    </location>
</feature>
<reference evidence="3 4" key="1">
    <citation type="journal article" date="2018" name="Sci. Rep.">
        <title>Rhizobium tumorigenes sp. nov., a novel plant tumorigenic bacterium isolated from cane gall tumors on thornless blackberry.</title>
        <authorList>
            <person name="Kuzmanovi N."/>
            <person name="Smalla K."/>
            <person name="Gronow S."/>
            <person name="PuBawska J."/>
        </authorList>
    </citation>
    <scope>NUCLEOTIDE SEQUENCE [LARGE SCALE GENOMIC DNA]</scope>
    <source>
        <strain evidence="3 4">1078</strain>
    </source>
</reference>